<dbReference type="GeneID" id="31366760"/>
<name>D3BU31_HETP5</name>
<dbReference type="Gene3D" id="1.10.287.110">
    <property type="entry name" value="DnaJ domain"/>
    <property type="match status" value="1"/>
</dbReference>
<evidence type="ECO:0000256" key="9">
    <source>
        <dbReference type="SAM" id="MobiDB-lite"/>
    </source>
</evidence>
<dbReference type="EMBL" id="ADBJ01000056">
    <property type="protein sequence ID" value="EFA75217.1"/>
    <property type="molecule type" value="Genomic_DNA"/>
</dbReference>
<dbReference type="GO" id="GO:0003723">
    <property type="term" value="F:RNA binding"/>
    <property type="evidence" value="ECO:0007669"/>
    <property type="project" value="TreeGrafter"/>
</dbReference>
<dbReference type="InterPro" id="IPR036869">
    <property type="entry name" value="J_dom_sf"/>
</dbReference>
<dbReference type="OMA" id="TIENCMH"/>
<protein>
    <recommendedName>
        <fullName evidence="10">J domain-containing protein</fullName>
    </recommendedName>
</protein>
<feature type="compositionally biased region" description="Basic and acidic residues" evidence="9">
    <location>
        <begin position="389"/>
        <end position="400"/>
    </location>
</feature>
<organism evidence="11 12">
    <name type="scientific">Heterostelium pallidum (strain ATCC 26659 / Pp 5 / PN500)</name>
    <name type="common">Cellular slime mold</name>
    <name type="synonym">Polysphondylium pallidum</name>
    <dbReference type="NCBI Taxonomy" id="670386"/>
    <lineage>
        <taxon>Eukaryota</taxon>
        <taxon>Amoebozoa</taxon>
        <taxon>Evosea</taxon>
        <taxon>Eumycetozoa</taxon>
        <taxon>Dictyostelia</taxon>
        <taxon>Acytosteliales</taxon>
        <taxon>Acytosteliaceae</taxon>
        <taxon>Heterostelium</taxon>
    </lineage>
</organism>
<gene>
    <name evidence="11" type="ORF">PPL_11292</name>
</gene>
<dbReference type="RefSeq" id="XP_020427351.1">
    <property type="nucleotide sequence ID" value="XM_020582048.1"/>
</dbReference>
<dbReference type="PROSITE" id="PS50076">
    <property type="entry name" value="DNAJ_2"/>
    <property type="match status" value="1"/>
</dbReference>
<keyword evidence="7" id="KW-0472">Membrane</keyword>
<feature type="region of interest" description="Disordered" evidence="9">
    <location>
        <begin position="1"/>
        <end position="23"/>
    </location>
</feature>
<evidence type="ECO:0000259" key="10">
    <source>
        <dbReference type="PROSITE" id="PS50076"/>
    </source>
</evidence>
<dbReference type="PANTHER" id="PTHR24075:SF0">
    <property type="entry name" value="TRANSLOCATION PROTEIN SEC63 HOMOLOG"/>
    <property type="match status" value="1"/>
</dbReference>
<dbReference type="GO" id="GO:0008320">
    <property type="term" value="F:protein transmembrane transporter activity"/>
    <property type="evidence" value="ECO:0007669"/>
    <property type="project" value="TreeGrafter"/>
</dbReference>
<keyword evidence="8" id="KW-0143">Chaperone</keyword>
<dbReference type="Pfam" id="PF00226">
    <property type="entry name" value="DnaJ"/>
    <property type="match status" value="1"/>
</dbReference>
<dbReference type="SMART" id="SM00271">
    <property type="entry name" value="DnaJ"/>
    <property type="match status" value="1"/>
</dbReference>
<dbReference type="SUPFAM" id="SSF46565">
    <property type="entry name" value="Chaperone J-domain"/>
    <property type="match status" value="1"/>
</dbReference>
<dbReference type="SMART" id="SM00973">
    <property type="entry name" value="Sec63"/>
    <property type="match status" value="1"/>
</dbReference>
<dbReference type="STRING" id="670386.D3BU31"/>
<evidence type="ECO:0000256" key="1">
    <source>
        <dbReference type="ARBA" id="ARBA00004477"/>
    </source>
</evidence>
<evidence type="ECO:0000256" key="8">
    <source>
        <dbReference type="ARBA" id="ARBA00023186"/>
    </source>
</evidence>
<dbReference type="PANTHER" id="PTHR24075">
    <property type="entry name" value="SEC63 DOMAIN-CONTAINING"/>
    <property type="match status" value="1"/>
</dbReference>
<reference evidence="11 12" key="1">
    <citation type="journal article" date="2011" name="Genome Res.">
        <title>Phylogeny-wide analysis of social amoeba genomes highlights ancient origins for complex intercellular communication.</title>
        <authorList>
            <person name="Heidel A.J."/>
            <person name="Lawal H.M."/>
            <person name="Felder M."/>
            <person name="Schilde C."/>
            <person name="Helps N.R."/>
            <person name="Tunggal B."/>
            <person name="Rivero F."/>
            <person name="John U."/>
            <person name="Schleicher M."/>
            <person name="Eichinger L."/>
            <person name="Platzer M."/>
            <person name="Noegel A.A."/>
            <person name="Schaap P."/>
            <person name="Gloeckner G."/>
        </authorList>
    </citation>
    <scope>NUCLEOTIDE SEQUENCE [LARGE SCALE GENOMIC DNA]</scope>
    <source>
        <strain evidence="12">ATCC 26659 / Pp 5 / PN500</strain>
    </source>
</reference>
<feature type="region of interest" description="Disordered" evidence="9">
    <location>
        <begin position="593"/>
        <end position="627"/>
    </location>
</feature>
<evidence type="ECO:0000256" key="7">
    <source>
        <dbReference type="ARBA" id="ARBA00023136"/>
    </source>
</evidence>
<dbReference type="InterPro" id="IPR035892">
    <property type="entry name" value="C2_domain_sf"/>
</dbReference>
<evidence type="ECO:0000313" key="12">
    <source>
        <dbReference type="Proteomes" id="UP000001396"/>
    </source>
</evidence>
<comment type="subcellular location">
    <subcellularLocation>
        <location evidence="1">Endoplasmic reticulum membrane</location>
        <topology evidence="1">Multi-pass membrane protein</topology>
    </subcellularLocation>
</comment>
<evidence type="ECO:0000256" key="3">
    <source>
        <dbReference type="ARBA" id="ARBA00022692"/>
    </source>
</evidence>
<feature type="region of interest" description="Disordered" evidence="9">
    <location>
        <begin position="368"/>
        <end position="503"/>
    </location>
</feature>
<keyword evidence="12" id="KW-1185">Reference proteome</keyword>
<dbReference type="SUPFAM" id="SSF81296">
    <property type="entry name" value="E set domains"/>
    <property type="match status" value="1"/>
</dbReference>
<evidence type="ECO:0000256" key="5">
    <source>
        <dbReference type="ARBA" id="ARBA00022927"/>
    </source>
</evidence>
<feature type="compositionally biased region" description="Acidic residues" evidence="9">
    <location>
        <begin position="463"/>
        <end position="483"/>
    </location>
</feature>
<dbReference type="Gene3D" id="1.10.3380.10">
    <property type="entry name" value="Sec63 N-terminal domain-like domain"/>
    <property type="match status" value="1"/>
</dbReference>
<evidence type="ECO:0000256" key="4">
    <source>
        <dbReference type="ARBA" id="ARBA00022824"/>
    </source>
</evidence>
<comment type="caution">
    <text evidence="11">The sequence shown here is derived from an EMBL/GenBank/DDBJ whole genome shotgun (WGS) entry which is preliminary data.</text>
</comment>
<keyword evidence="2" id="KW-0813">Transport</keyword>
<dbReference type="InterPro" id="IPR014756">
    <property type="entry name" value="Ig_E-set"/>
</dbReference>
<dbReference type="InterPro" id="IPR001623">
    <property type="entry name" value="DnaJ_domain"/>
</dbReference>
<dbReference type="PROSITE" id="PS00636">
    <property type="entry name" value="DNAJ_1"/>
    <property type="match status" value="1"/>
</dbReference>
<dbReference type="InterPro" id="IPR004179">
    <property type="entry name" value="Sec63-dom"/>
</dbReference>
<evidence type="ECO:0000256" key="6">
    <source>
        <dbReference type="ARBA" id="ARBA00022989"/>
    </source>
</evidence>
<keyword evidence="6" id="KW-1133">Transmembrane helix</keyword>
<dbReference type="Pfam" id="PF02889">
    <property type="entry name" value="Sec63"/>
    <property type="match status" value="2"/>
</dbReference>
<sequence>MTCYKSNQNDSSSSSKHEPYNPYSVLGLTTGATEDEIKKAYRTLSRQHHPDKGGDEKIFIAISKAYESLTDPAIREKFEKYGNPDGPQPVSVGIALPSWLVNRNNSSIVALVILIPTGVYFWNKKSKQPANTVQNNSLALYYHVIDDKTRMTQLVEIIGASQEYKDALPERTSDEESLKALTKAIPDAHKIKKFRFNHPYIIKATTLLYAHISRIHQQIPAKLEEDLQEVLKKVRMLINGAFQICKEKRQLNSIIELLKLNQCVTQAAWEDQSLKQIPYLDSFNISSLNYRKVFDIVKFNRIGEEARKEYLQAQSIPNEKIRDIENVLQKIPTEVGINIKLVSGEEDGTIYSTAICTLVAEFVDKTPKKNKKSENNGAEQQQQQQQLSEENKQIEKELTAKPKKQKGMASKKGQKAKEREERRQQQLQKEREAKEKKEEKEKKRLAKQTERELKKKEAADNGTELEDEDELDDLSESDDDDEMLSSGSDSESDSDSDWEAPVKKTTKPSENFYHAPFVNEERPICWWVVFGDRLKNELVAIGKSESWEAGNTIKMQFLTPEKPGTYNYSLHLMCDGYIGLDSQYSINFKVVQNPNPIQLPPRPQHQQPQQPPTKKELKEQKKQKKLQ</sequence>
<accession>D3BU31</accession>
<dbReference type="PRINTS" id="PR00625">
    <property type="entry name" value="JDOMAIN"/>
</dbReference>
<dbReference type="InParanoid" id="D3BU31"/>
<dbReference type="AlphaFoldDB" id="D3BU31"/>
<evidence type="ECO:0000256" key="2">
    <source>
        <dbReference type="ARBA" id="ARBA00022448"/>
    </source>
</evidence>
<keyword evidence="4" id="KW-0256">Endoplasmic reticulum</keyword>
<dbReference type="Gene3D" id="2.60.40.150">
    <property type="entry name" value="C2 domain"/>
    <property type="match status" value="1"/>
</dbReference>
<feature type="compositionally biased region" description="Polar residues" evidence="9">
    <location>
        <begin position="1"/>
        <end position="10"/>
    </location>
</feature>
<dbReference type="GO" id="GO:0031207">
    <property type="term" value="C:Sec62/Sec63 complex"/>
    <property type="evidence" value="ECO:0007669"/>
    <property type="project" value="TreeGrafter"/>
</dbReference>
<dbReference type="FunCoup" id="D3BU31">
    <property type="interactions" value="298"/>
</dbReference>
<keyword evidence="5" id="KW-0653">Protein transport</keyword>
<dbReference type="Proteomes" id="UP000001396">
    <property type="component" value="Unassembled WGS sequence"/>
</dbReference>
<dbReference type="SUPFAM" id="SSF158702">
    <property type="entry name" value="Sec63 N-terminal domain-like"/>
    <property type="match status" value="1"/>
</dbReference>
<dbReference type="CDD" id="cd06257">
    <property type="entry name" value="DnaJ"/>
    <property type="match status" value="1"/>
</dbReference>
<dbReference type="GO" id="GO:0006620">
    <property type="term" value="P:post-translational protein targeting to endoplasmic reticulum membrane"/>
    <property type="evidence" value="ECO:0007669"/>
    <property type="project" value="TreeGrafter"/>
</dbReference>
<dbReference type="InterPro" id="IPR018253">
    <property type="entry name" value="DnaJ_domain_CS"/>
</dbReference>
<feature type="compositionally biased region" description="Basic and acidic residues" evidence="9">
    <location>
        <begin position="415"/>
        <end position="459"/>
    </location>
</feature>
<keyword evidence="3" id="KW-0812">Transmembrane</keyword>
<feature type="domain" description="J" evidence="10">
    <location>
        <begin position="21"/>
        <end position="82"/>
    </location>
</feature>
<dbReference type="GO" id="GO:0006614">
    <property type="term" value="P:SRP-dependent cotranslational protein targeting to membrane"/>
    <property type="evidence" value="ECO:0007669"/>
    <property type="project" value="TreeGrafter"/>
</dbReference>
<evidence type="ECO:0000313" key="11">
    <source>
        <dbReference type="EMBL" id="EFA75217.1"/>
    </source>
</evidence>
<proteinExistence type="predicted"/>